<organism evidence="1 2">
    <name type="scientific">Pedobacter steynii</name>
    <dbReference type="NCBI Taxonomy" id="430522"/>
    <lineage>
        <taxon>Bacteria</taxon>
        <taxon>Pseudomonadati</taxon>
        <taxon>Bacteroidota</taxon>
        <taxon>Sphingobacteriia</taxon>
        <taxon>Sphingobacteriales</taxon>
        <taxon>Sphingobacteriaceae</taxon>
        <taxon>Pedobacter</taxon>
    </lineage>
</organism>
<dbReference type="PROSITE" id="PS51257">
    <property type="entry name" value="PROKAR_LIPOPROTEIN"/>
    <property type="match status" value="1"/>
</dbReference>
<dbReference type="AlphaFoldDB" id="A0A1D7QCT2"/>
<accession>A0A1D7QCT2</accession>
<protein>
    <recommendedName>
        <fullName evidence="3">DUF4843 domain-containing protein</fullName>
    </recommendedName>
</protein>
<evidence type="ECO:0000313" key="2">
    <source>
        <dbReference type="Proteomes" id="UP000094313"/>
    </source>
</evidence>
<keyword evidence="2" id="KW-1185">Reference proteome</keyword>
<dbReference type="RefSeq" id="WP_069378207.1">
    <property type="nucleotide sequence ID" value="NZ_CP017141.1"/>
</dbReference>
<dbReference type="KEGG" id="psty:BFS30_04685"/>
<dbReference type="Proteomes" id="UP000094313">
    <property type="component" value="Chromosome"/>
</dbReference>
<gene>
    <name evidence="1" type="ORF">BFS30_04685</name>
</gene>
<evidence type="ECO:0000313" key="1">
    <source>
        <dbReference type="EMBL" id="AOM76511.1"/>
    </source>
</evidence>
<dbReference type="EMBL" id="CP017141">
    <property type="protein sequence ID" value="AOM76511.1"/>
    <property type="molecule type" value="Genomic_DNA"/>
</dbReference>
<evidence type="ECO:0008006" key="3">
    <source>
        <dbReference type="Google" id="ProtNLM"/>
    </source>
</evidence>
<sequence>MKKIYMILVLFLTIGMTGCEKEYGQFYKDNLPETPVTFPGTTTYGFNPYISMSIADLNAPLKFTLAIPDNSPRSIKEITKVLGGATAIQPGGVANAKYITTPIAGNGKTAVFQTTLAAFKASSEANSKLVVANGEIAFMFLVTLDNGETIIPVQVRVRLTA</sequence>
<dbReference type="OrthoDB" id="884074at2"/>
<proteinExistence type="predicted"/>
<reference evidence="1 2" key="1">
    <citation type="submission" date="2016-08" db="EMBL/GenBank/DDBJ databases">
        <authorList>
            <person name="Seilhamer J.J."/>
        </authorList>
    </citation>
    <scope>NUCLEOTIDE SEQUENCE [LARGE SCALE GENOMIC DNA]</scope>
    <source>
        <strain evidence="1 2">DX4</strain>
    </source>
</reference>
<name>A0A1D7QCT2_9SPHI</name>